<dbReference type="PANTHER" id="PTHR42792">
    <property type="entry name" value="FLAGELLIN"/>
    <property type="match status" value="1"/>
</dbReference>
<protein>
    <submittedName>
        <fullName evidence="2">Flagellar hook protein</fullName>
    </submittedName>
</protein>
<dbReference type="InterPro" id="IPR001029">
    <property type="entry name" value="Flagellin_N"/>
</dbReference>
<sequence length="312" mass="33941">MRVSEQSLFNTYTKYDRLRQSDIQRITEELSSGKKLLKPSDNSVDTIRALRLKSLSTELDGYNRNTEMVRSTQEVAEGAMGAIVEVGSETRVEITRLLNTGVLDYEDGQVIKQYLESARDFITNQANAQVGGIRLFGGVASGSDPFGPDGTYNGAAAETTVAISKGVELNTTFNGSDHMGVNINSGKMTAVEVLDSIIGIIDSGDLTQLHTATLAVDANGTDHGDVKLLEAFDIGMEAMMEHRSLIGNQMKVSEDIQSQNETIAVNFSQLQSKLEDADYSGAISELQKTQTAYQALLAAFNQNKDLSLLNYF</sequence>
<dbReference type="EMBL" id="DRSK01000087">
    <property type="protein sequence ID" value="HHE07573.1"/>
    <property type="molecule type" value="Genomic_DNA"/>
</dbReference>
<evidence type="ECO:0000313" key="2">
    <source>
        <dbReference type="EMBL" id="HHE07573.1"/>
    </source>
</evidence>
<dbReference type="GO" id="GO:0009288">
    <property type="term" value="C:bacterial-type flagellum"/>
    <property type="evidence" value="ECO:0007669"/>
    <property type="project" value="InterPro"/>
</dbReference>
<dbReference type="AlphaFoldDB" id="A0A7C5HKA4"/>
<reference evidence="2" key="1">
    <citation type="journal article" date="2020" name="mSystems">
        <title>Genome- and Community-Level Interaction Insights into Carbon Utilization and Element Cycling Functions of Hydrothermarchaeota in Hydrothermal Sediment.</title>
        <authorList>
            <person name="Zhou Z."/>
            <person name="Liu Y."/>
            <person name="Xu W."/>
            <person name="Pan J."/>
            <person name="Luo Z.H."/>
            <person name="Li M."/>
        </authorList>
    </citation>
    <scope>NUCLEOTIDE SEQUENCE [LARGE SCALE GENOMIC DNA]</scope>
    <source>
        <strain evidence="2">HyVt-628</strain>
    </source>
</reference>
<feature type="domain" description="Flagellin N-terminal" evidence="1">
    <location>
        <begin position="18"/>
        <end position="139"/>
    </location>
</feature>
<evidence type="ECO:0000259" key="1">
    <source>
        <dbReference type="Pfam" id="PF00669"/>
    </source>
</evidence>
<comment type="caution">
    <text evidence="2">The sequence shown here is derived from an EMBL/GenBank/DDBJ whole genome shotgun (WGS) entry which is preliminary data.</text>
</comment>
<keyword evidence="2" id="KW-0966">Cell projection</keyword>
<dbReference type="SUPFAM" id="SSF64518">
    <property type="entry name" value="Phase 1 flagellin"/>
    <property type="match status" value="1"/>
</dbReference>
<dbReference type="PANTHER" id="PTHR42792:SF1">
    <property type="entry name" value="FLAGELLAR HOOK-ASSOCIATED PROTEIN 3"/>
    <property type="match status" value="1"/>
</dbReference>
<dbReference type="InterPro" id="IPR001492">
    <property type="entry name" value="Flagellin"/>
</dbReference>
<keyword evidence="2" id="KW-0969">Cilium</keyword>
<dbReference type="Proteomes" id="UP000886059">
    <property type="component" value="Unassembled WGS sequence"/>
</dbReference>
<accession>A0A7C5HKA4</accession>
<dbReference type="GO" id="GO:0005198">
    <property type="term" value="F:structural molecule activity"/>
    <property type="evidence" value="ECO:0007669"/>
    <property type="project" value="InterPro"/>
</dbReference>
<dbReference type="Gene3D" id="1.20.1330.10">
    <property type="entry name" value="f41 fragment of flagellin, N-terminal domain"/>
    <property type="match status" value="1"/>
</dbReference>
<keyword evidence="2" id="KW-0282">Flagellum</keyword>
<organism evidence="2">
    <name type="scientific">Chlorobaculum parvum</name>
    <dbReference type="NCBI Taxonomy" id="274539"/>
    <lineage>
        <taxon>Bacteria</taxon>
        <taxon>Pseudomonadati</taxon>
        <taxon>Chlorobiota</taxon>
        <taxon>Chlorobiia</taxon>
        <taxon>Chlorobiales</taxon>
        <taxon>Chlorobiaceae</taxon>
        <taxon>Chlorobaculum</taxon>
    </lineage>
</organism>
<dbReference type="Pfam" id="PF00669">
    <property type="entry name" value="Flagellin_N"/>
    <property type="match status" value="1"/>
</dbReference>
<proteinExistence type="predicted"/>
<gene>
    <name evidence="2" type="ORF">ENL01_01420</name>
</gene>
<name>A0A7C5HKA4_9CHLB</name>